<dbReference type="GO" id="GO:0010008">
    <property type="term" value="C:endosome membrane"/>
    <property type="evidence" value="ECO:0007669"/>
    <property type="project" value="UniProtKB-SubCell"/>
</dbReference>
<dbReference type="Pfam" id="PF04652">
    <property type="entry name" value="Vta1"/>
    <property type="match status" value="1"/>
</dbReference>
<dbReference type="OrthoDB" id="391137at2759"/>
<evidence type="ECO:0000256" key="9">
    <source>
        <dbReference type="SAM" id="MobiDB-lite"/>
    </source>
</evidence>
<evidence type="ECO:0000256" key="6">
    <source>
        <dbReference type="ARBA" id="ARBA00022753"/>
    </source>
</evidence>
<dbReference type="GO" id="GO:0015031">
    <property type="term" value="P:protein transport"/>
    <property type="evidence" value="ECO:0007669"/>
    <property type="project" value="UniProtKB-KW"/>
</dbReference>
<organism evidence="12 13">
    <name type="scientific">Paramuricea clavata</name>
    <name type="common">Red gorgonian</name>
    <name type="synonym">Violescent sea-whip</name>
    <dbReference type="NCBI Taxonomy" id="317549"/>
    <lineage>
        <taxon>Eukaryota</taxon>
        <taxon>Metazoa</taxon>
        <taxon>Cnidaria</taxon>
        <taxon>Anthozoa</taxon>
        <taxon>Octocorallia</taxon>
        <taxon>Malacalcyonacea</taxon>
        <taxon>Plexauridae</taxon>
        <taxon>Paramuricea</taxon>
    </lineage>
</organism>
<dbReference type="Gene3D" id="1.25.40.270">
    <property type="entry name" value="Vacuolar protein sorting-associated protein vta1"/>
    <property type="match status" value="1"/>
</dbReference>
<dbReference type="PANTHER" id="PTHR46009:SF1">
    <property type="entry name" value="VACUOLAR PROTEIN SORTING-ASSOCIATED PROTEIN VTA1 HOMOLOG"/>
    <property type="match status" value="1"/>
</dbReference>
<feature type="region of interest" description="Disordered" evidence="9">
    <location>
        <begin position="153"/>
        <end position="256"/>
    </location>
</feature>
<gene>
    <name evidence="12" type="ORF">PACLA_8A026632</name>
</gene>
<feature type="compositionally biased region" description="Pro residues" evidence="9">
    <location>
        <begin position="183"/>
        <end position="198"/>
    </location>
</feature>
<dbReference type="EMBL" id="CACRXK020000089">
    <property type="protein sequence ID" value="CAB3978101.1"/>
    <property type="molecule type" value="Genomic_DNA"/>
</dbReference>
<dbReference type="GO" id="GO:0005771">
    <property type="term" value="C:multivesicular body"/>
    <property type="evidence" value="ECO:0007669"/>
    <property type="project" value="TreeGrafter"/>
</dbReference>
<dbReference type="Gene3D" id="1.20.5.420">
    <property type="entry name" value="Immunoglobulin FC, subunit C"/>
    <property type="match status" value="1"/>
</dbReference>
<sequence length="299" mass="32967">MAANVPASLKVIQPFLKLAKEYETRDPVVAYWSRFHAVQVGIKNKTKDNVSFLMNLMDLLEKSKQNHTQEEAVTNDVVAQAHLENKGVQLFLWADTEDRASRFNKNVVKSFYSASLIFDILTVFGELNDEIIAQRKYSKWKAAYINNCLKKGETPMPGPVGGEDDDVQLPSTSSGPATGLPYPEQPPSNMPDLPPSVVYPPAGATGHTVPTVQYPPQYPPQPQSHPATNRQPAPADPTGRPKPKPRTSSGVRLEATDYTKAQKYCKYASSALQYEDVPTAIDNLQKALRLLQTGKDDSG</sequence>
<evidence type="ECO:0000256" key="3">
    <source>
        <dbReference type="ARBA" id="ARBA00007895"/>
    </source>
</evidence>
<evidence type="ECO:0000259" key="11">
    <source>
        <dbReference type="Pfam" id="PF18097"/>
    </source>
</evidence>
<evidence type="ECO:0000256" key="1">
    <source>
        <dbReference type="ARBA" id="ARBA00004481"/>
    </source>
</evidence>
<evidence type="ECO:0000256" key="7">
    <source>
        <dbReference type="ARBA" id="ARBA00022927"/>
    </source>
</evidence>
<proteinExistence type="inferred from homology"/>
<evidence type="ECO:0000256" key="4">
    <source>
        <dbReference type="ARBA" id="ARBA00022448"/>
    </source>
</evidence>
<evidence type="ECO:0000256" key="2">
    <source>
        <dbReference type="ARBA" id="ARBA00004496"/>
    </source>
</evidence>
<evidence type="ECO:0000313" key="12">
    <source>
        <dbReference type="EMBL" id="CAB3978101.1"/>
    </source>
</evidence>
<keyword evidence="7" id="KW-0653">Protein transport</keyword>
<dbReference type="FunFam" id="1.20.5.420:FF:000001">
    <property type="entry name" value="Vacuolar protein sorting-associated protein VTA1 homolog"/>
    <property type="match status" value="1"/>
</dbReference>
<feature type="domain" description="Vta1 C-terminal" evidence="11">
    <location>
        <begin position="258"/>
        <end position="292"/>
    </location>
</feature>
<comment type="subcellular location">
    <subcellularLocation>
        <location evidence="2">Cytoplasm</location>
    </subcellularLocation>
    <subcellularLocation>
        <location evidence="1">Endosome membrane</location>
        <topology evidence="1">Peripheral membrane protein</topology>
    </subcellularLocation>
</comment>
<feature type="domain" description="Vta1/callose synthase N-terminal" evidence="10">
    <location>
        <begin position="12"/>
        <end position="150"/>
    </location>
</feature>
<dbReference type="InterPro" id="IPR039431">
    <property type="entry name" value="Vta1/CALS_N"/>
</dbReference>
<evidence type="ECO:0000259" key="10">
    <source>
        <dbReference type="Pfam" id="PF04652"/>
    </source>
</evidence>
<dbReference type="GO" id="GO:0032511">
    <property type="term" value="P:late endosome to vacuole transport via multivesicular body sorting pathway"/>
    <property type="evidence" value="ECO:0007669"/>
    <property type="project" value="InterPro"/>
</dbReference>
<accession>A0A6S7FV75</accession>
<keyword evidence="6" id="KW-0967">Endosome</keyword>
<evidence type="ECO:0000256" key="5">
    <source>
        <dbReference type="ARBA" id="ARBA00022490"/>
    </source>
</evidence>
<evidence type="ECO:0000313" key="13">
    <source>
        <dbReference type="Proteomes" id="UP001152795"/>
    </source>
</evidence>
<dbReference type="PANTHER" id="PTHR46009">
    <property type="entry name" value="VACUOLAR PROTEIN SORTING-ASSOCIATED PROTEIN VTA1 HOMOLOG"/>
    <property type="match status" value="1"/>
</dbReference>
<evidence type="ECO:0000256" key="8">
    <source>
        <dbReference type="ARBA" id="ARBA00023136"/>
    </source>
</evidence>
<keyword evidence="13" id="KW-1185">Reference proteome</keyword>
<dbReference type="Proteomes" id="UP001152795">
    <property type="component" value="Unassembled WGS sequence"/>
</dbReference>
<keyword evidence="5" id="KW-0963">Cytoplasm</keyword>
<dbReference type="InterPro" id="IPR023175">
    <property type="entry name" value="Vta1/CALS_N_sf"/>
</dbReference>
<dbReference type="Pfam" id="PF18097">
    <property type="entry name" value="Vta1_C"/>
    <property type="match status" value="1"/>
</dbReference>
<name>A0A6S7FV75_PARCT</name>
<dbReference type="InterPro" id="IPR041212">
    <property type="entry name" value="Vta1_C"/>
</dbReference>
<dbReference type="InterPro" id="IPR044538">
    <property type="entry name" value="Vta1-like"/>
</dbReference>
<keyword evidence="4" id="KW-0813">Transport</keyword>
<protein>
    <submittedName>
        <fullName evidence="12">Uncharacterized protein</fullName>
    </submittedName>
</protein>
<dbReference type="AlphaFoldDB" id="A0A6S7FV75"/>
<reference evidence="12" key="1">
    <citation type="submission" date="2020-04" db="EMBL/GenBank/DDBJ databases">
        <authorList>
            <person name="Alioto T."/>
            <person name="Alioto T."/>
            <person name="Gomez Garrido J."/>
        </authorList>
    </citation>
    <scope>NUCLEOTIDE SEQUENCE</scope>
    <source>
        <strain evidence="12">A484AB</strain>
    </source>
</reference>
<comment type="similarity">
    <text evidence="3">Belongs to the VTA1 family.</text>
</comment>
<comment type="caution">
    <text evidence="12">The sequence shown here is derived from an EMBL/GenBank/DDBJ whole genome shotgun (WGS) entry which is preliminary data.</text>
</comment>
<keyword evidence="8" id="KW-0472">Membrane</keyword>